<reference evidence="1 2" key="1">
    <citation type="submission" date="2019-02" db="EMBL/GenBank/DDBJ databases">
        <title>Deep-cultivation of Planctomycetes and their phenomic and genomic characterization uncovers novel biology.</title>
        <authorList>
            <person name="Wiegand S."/>
            <person name="Jogler M."/>
            <person name="Boedeker C."/>
            <person name="Pinto D."/>
            <person name="Vollmers J."/>
            <person name="Rivas-Marin E."/>
            <person name="Kohn T."/>
            <person name="Peeters S.H."/>
            <person name="Heuer A."/>
            <person name="Rast P."/>
            <person name="Oberbeckmann S."/>
            <person name="Bunk B."/>
            <person name="Jeske O."/>
            <person name="Meyerdierks A."/>
            <person name="Storesund J.E."/>
            <person name="Kallscheuer N."/>
            <person name="Luecker S."/>
            <person name="Lage O.M."/>
            <person name="Pohl T."/>
            <person name="Merkel B.J."/>
            <person name="Hornburger P."/>
            <person name="Mueller R.-W."/>
            <person name="Bruemmer F."/>
            <person name="Labrenz M."/>
            <person name="Spormann A.M."/>
            <person name="Op den Camp H."/>
            <person name="Overmann J."/>
            <person name="Amann R."/>
            <person name="Jetten M.S.M."/>
            <person name="Mascher T."/>
            <person name="Medema M.H."/>
            <person name="Devos D.P."/>
            <person name="Kaster A.-K."/>
            <person name="Ovreas L."/>
            <person name="Rohde M."/>
            <person name="Galperin M.Y."/>
            <person name="Jogler C."/>
        </authorList>
    </citation>
    <scope>NUCLEOTIDE SEQUENCE [LARGE SCALE GENOMIC DNA]</scope>
    <source>
        <strain evidence="1 2">Pla110</strain>
    </source>
</reference>
<dbReference type="KEGG" id="plon:Pla110_37200"/>
<keyword evidence="2" id="KW-1185">Reference proteome</keyword>
<dbReference type="AlphaFoldDB" id="A0A518CRX6"/>
<dbReference type="RefSeq" id="WP_144997756.1">
    <property type="nucleotide sequence ID" value="NZ_CP036281.1"/>
</dbReference>
<evidence type="ECO:0000313" key="1">
    <source>
        <dbReference type="EMBL" id="QDU81968.1"/>
    </source>
</evidence>
<organism evidence="1 2">
    <name type="scientific">Polystyrenella longa</name>
    <dbReference type="NCBI Taxonomy" id="2528007"/>
    <lineage>
        <taxon>Bacteria</taxon>
        <taxon>Pseudomonadati</taxon>
        <taxon>Planctomycetota</taxon>
        <taxon>Planctomycetia</taxon>
        <taxon>Planctomycetales</taxon>
        <taxon>Planctomycetaceae</taxon>
        <taxon>Polystyrenella</taxon>
    </lineage>
</organism>
<evidence type="ECO:0000313" key="2">
    <source>
        <dbReference type="Proteomes" id="UP000317178"/>
    </source>
</evidence>
<dbReference type="OrthoDB" id="223245at2"/>
<evidence type="ECO:0008006" key="3">
    <source>
        <dbReference type="Google" id="ProtNLM"/>
    </source>
</evidence>
<name>A0A518CRX6_9PLAN</name>
<protein>
    <recommendedName>
        <fullName evidence="3">Bacterial type II secretion system protein G</fullName>
    </recommendedName>
</protein>
<proteinExistence type="predicted"/>
<sequence length="537" mass="60984">MSELPRKKLSGKKKSFFLVLALMSLFWLRVGYYAVTQEPLRVSKETTYLTGPIREDGTVDYAAALNERNKVGVTSENNAAVVLAKVLGPSVGGEEYFKELGISIPLLDGDYYLPISQFHVETFIPQTEADWDLMPEFDLDDQYGFSEARPWTAEEFPDLARFFEANRIPLDHLLAVVEKPKYYNPVVQSTNWFSVGLSNKGVSAHLRNLSADLCVKGMLAIGEKDFSQAHDCLNAIHRLALCQVEESGTISYLCYRGETDRVFRLMNELISSGENKPEQLRHFQNILDEHERQHGVAEHINFGARIEALEEMNELIYRLYISGENREVSSIRVAINGAKSLYRLDWNILYSRLNEGYDAVVENFRSVDPSMGFPVDNTSYDERTSAFNEMLSRCDIEYLQLDVSLSREEFSERSGFYLFDVLGVSNGYTLARSEVRGAVGLKVNQLGLRLEEHVIDNGSYPELLTDLEPPPTAEEMFDPFADKDLTYKKNGRGYVLYSWGDNQFDQEGQSYGEIPPGDDITFRIVRAITEPTKAERP</sequence>
<dbReference type="Proteomes" id="UP000317178">
    <property type="component" value="Chromosome"/>
</dbReference>
<gene>
    <name evidence="1" type="ORF">Pla110_37200</name>
</gene>
<accession>A0A518CRX6</accession>
<dbReference type="EMBL" id="CP036281">
    <property type="protein sequence ID" value="QDU81968.1"/>
    <property type="molecule type" value="Genomic_DNA"/>
</dbReference>